<dbReference type="InterPro" id="IPR013762">
    <property type="entry name" value="Integrase-like_cat_sf"/>
</dbReference>
<keyword evidence="5" id="KW-1185">Reference proteome</keyword>
<dbReference type="Proteomes" id="UP000289546">
    <property type="component" value="Unassembled WGS sequence"/>
</dbReference>
<dbReference type="AlphaFoldDB" id="A0A4Q0SHV2"/>
<dbReference type="Gene3D" id="1.10.443.10">
    <property type="entry name" value="Intergrase catalytic core"/>
    <property type="match status" value="1"/>
</dbReference>
<evidence type="ECO:0000256" key="1">
    <source>
        <dbReference type="ARBA" id="ARBA00022908"/>
    </source>
</evidence>
<evidence type="ECO:0000313" key="4">
    <source>
        <dbReference type="EMBL" id="RXH38742.1"/>
    </source>
</evidence>
<organism evidence="4 5">
    <name type="scientific">Bradyrhizobium nanningense</name>
    <dbReference type="NCBI Taxonomy" id="1325118"/>
    <lineage>
        <taxon>Bacteria</taxon>
        <taxon>Pseudomonadati</taxon>
        <taxon>Pseudomonadota</taxon>
        <taxon>Alphaproteobacteria</taxon>
        <taxon>Hyphomicrobiales</taxon>
        <taxon>Nitrobacteraceae</taxon>
        <taxon>Bradyrhizobium</taxon>
    </lineage>
</organism>
<dbReference type="PROSITE" id="PS51898">
    <property type="entry name" value="TYR_RECOMBINASE"/>
    <property type="match status" value="1"/>
</dbReference>
<reference evidence="4 5" key="1">
    <citation type="submission" date="2015-04" db="EMBL/GenBank/DDBJ databases">
        <title>Comparative genomics of rhizobia nodulating Arachis hypogaea in China.</title>
        <authorList>
            <person name="Li Y."/>
        </authorList>
    </citation>
    <scope>NUCLEOTIDE SEQUENCE [LARGE SCALE GENOMIC DNA]</scope>
    <source>
        <strain evidence="4 5">CCBAU 51757</strain>
    </source>
</reference>
<evidence type="ECO:0000259" key="3">
    <source>
        <dbReference type="PROSITE" id="PS51898"/>
    </source>
</evidence>
<dbReference type="InterPro" id="IPR050090">
    <property type="entry name" value="Tyrosine_recombinase_XerCD"/>
</dbReference>
<gene>
    <name evidence="4" type="ORF">XH99_00355</name>
</gene>
<protein>
    <submittedName>
        <fullName evidence="4">Integrase</fullName>
    </submittedName>
</protein>
<sequence>MPRRSKGARLQLKVARQNKSGKITHQATWIIRDNGRDVSTGCAADEIAAAEEKLRDYITSKHSPTRRIRHIDDIAVADVLSIYLDAQLDKLRGRFSVDGESEDTIPDIRKFKKRIERLNDYWGAKMLGEVNGEACRSYVKKRAKRGGARRDLEDLRAAIGHHAAEGYHREIVKISLPEKGEPRDKWLTRSDAAKLIWTCWRYREMQKGSRQPTDDVKVPTSKRPLRHLARFILLGIYSGTRAGAIAAASPIPAIGRSYVDLERGRYYRLKQGSAKTNKRQPTVPIPLRLLAHLRRWHRANPELKHFVEYNGKAVSSIKTAFKSAVRLAGLGPGISPHTLRHTAATWLMQRGADPWQAAGYLGMSLEVLLNTYGHHHPDYLSDAVEKIASRDPAGERKSHVSSAISGAVIPIRRNGA</sequence>
<dbReference type="CDD" id="cd00796">
    <property type="entry name" value="INT_Rci_Hp1_C"/>
    <property type="match status" value="1"/>
</dbReference>
<dbReference type="InterPro" id="IPR011010">
    <property type="entry name" value="DNA_brk_join_enz"/>
</dbReference>
<comment type="caution">
    <text evidence="4">The sequence shown here is derived from an EMBL/GenBank/DDBJ whole genome shotgun (WGS) entry which is preliminary data.</text>
</comment>
<evidence type="ECO:0000256" key="2">
    <source>
        <dbReference type="ARBA" id="ARBA00023172"/>
    </source>
</evidence>
<proteinExistence type="predicted"/>
<dbReference type="GO" id="GO:0006310">
    <property type="term" value="P:DNA recombination"/>
    <property type="evidence" value="ECO:0007669"/>
    <property type="project" value="UniProtKB-KW"/>
</dbReference>
<dbReference type="InterPro" id="IPR002104">
    <property type="entry name" value="Integrase_catalytic"/>
</dbReference>
<dbReference type="GO" id="GO:0015074">
    <property type="term" value="P:DNA integration"/>
    <property type="evidence" value="ECO:0007669"/>
    <property type="project" value="UniProtKB-KW"/>
</dbReference>
<dbReference type="GO" id="GO:0003677">
    <property type="term" value="F:DNA binding"/>
    <property type="evidence" value="ECO:0007669"/>
    <property type="project" value="InterPro"/>
</dbReference>
<dbReference type="EMBL" id="LBJQ01000001">
    <property type="protein sequence ID" value="RXH38742.1"/>
    <property type="molecule type" value="Genomic_DNA"/>
</dbReference>
<accession>A0A4Q0SHV2</accession>
<keyword evidence="2" id="KW-0233">DNA recombination</keyword>
<dbReference type="Pfam" id="PF00589">
    <property type="entry name" value="Phage_integrase"/>
    <property type="match status" value="1"/>
</dbReference>
<dbReference type="PANTHER" id="PTHR30349">
    <property type="entry name" value="PHAGE INTEGRASE-RELATED"/>
    <property type="match status" value="1"/>
</dbReference>
<dbReference type="RefSeq" id="WP_164935801.1">
    <property type="nucleotide sequence ID" value="NZ_LBJQ01000001.1"/>
</dbReference>
<evidence type="ECO:0000313" key="5">
    <source>
        <dbReference type="Proteomes" id="UP000289546"/>
    </source>
</evidence>
<name>A0A4Q0SHV2_9BRAD</name>
<dbReference type="SUPFAM" id="SSF56349">
    <property type="entry name" value="DNA breaking-rejoining enzymes"/>
    <property type="match status" value="1"/>
</dbReference>
<feature type="domain" description="Tyr recombinase" evidence="3">
    <location>
        <begin position="182"/>
        <end position="385"/>
    </location>
</feature>
<keyword evidence="1" id="KW-0229">DNA integration</keyword>
<dbReference type="PANTHER" id="PTHR30349:SF88">
    <property type="entry name" value="BLL1584 PROTEIN"/>
    <property type="match status" value="1"/>
</dbReference>